<organism evidence="1 2">
    <name type="scientific">Candidatus Methylacidiphilum fumarolicum</name>
    <dbReference type="NCBI Taxonomy" id="591154"/>
    <lineage>
        <taxon>Bacteria</taxon>
        <taxon>Pseudomonadati</taxon>
        <taxon>Verrucomicrobiota</taxon>
        <taxon>Methylacidiphilae</taxon>
        <taxon>Methylacidiphilales</taxon>
        <taxon>Methylacidiphilaceae</taxon>
        <taxon>Methylacidiphilum (ex Ratnadevi et al. 2023)</taxon>
    </lineage>
</organism>
<evidence type="ECO:0000313" key="1">
    <source>
        <dbReference type="EMBL" id="CAI9084586.1"/>
    </source>
</evidence>
<keyword evidence="2" id="KW-1185">Reference proteome</keyword>
<reference evidence="1" key="1">
    <citation type="submission" date="2023-03" db="EMBL/GenBank/DDBJ databases">
        <authorList>
            <person name="Cremers G."/>
            <person name="Picone N."/>
        </authorList>
    </citation>
    <scope>NUCLEOTIDE SEQUENCE</scope>
    <source>
        <strain evidence="1">Sample_alias</strain>
    </source>
</reference>
<name>A0ABN8XE21_9BACT</name>
<proteinExistence type="predicted"/>
<evidence type="ECO:0000313" key="2">
    <source>
        <dbReference type="Proteomes" id="UP001161497"/>
    </source>
</evidence>
<gene>
    <name evidence="1" type="ORF">MFUM_0182</name>
</gene>
<protein>
    <submittedName>
        <fullName evidence="1">Uncharacterized protein</fullName>
    </submittedName>
</protein>
<accession>A0ABN8XE21</accession>
<dbReference type="EMBL" id="OX458932">
    <property type="protein sequence ID" value="CAI9084586.1"/>
    <property type="molecule type" value="Genomic_DNA"/>
</dbReference>
<sequence>MHALGIISNDPHKIALLVLGAFLLNKNMHFSFSKVGRNQNNCVIWARFNFMPHLVRVIATTKHRGKYGR</sequence>
<dbReference type="Proteomes" id="UP001161497">
    <property type="component" value="Chromosome"/>
</dbReference>